<name>A0A0W0ZCW1_9GAMM</name>
<gene>
    <name evidence="2" type="ORF">Lste_3274</name>
</gene>
<evidence type="ECO:0000313" key="2">
    <source>
        <dbReference type="EMBL" id="KTD67068.1"/>
    </source>
</evidence>
<dbReference type="PATRIC" id="fig|947033.5.peg.3482"/>
<feature type="region of interest" description="Disordered" evidence="1">
    <location>
        <begin position="78"/>
        <end position="98"/>
    </location>
</feature>
<accession>A0A0W0ZCW1</accession>
<dbReference type="RefSeq" id="WP_058512091.1">
    <property type="nucleotide sequence ID" value="NZ_LNYY01000021.1"/>
</dbReference>
<sequence>MLEKYVQKGIHFKRTKETLNMGFELVAQAKNDEAKAGPELVKKTKNSVEKIITEYKGIFATSSLWATRQTQLMKDLRAKVGAEQPDESKISDAPSLST</sequence>
<proteinExistence type="predicted"/>
<dbReference type="Proteomes" id="UP000054926">
    <property type="component" value="Unassembled WGS sequence"/>
</dbReference>
<dbReference type="STRING" id="947033.Lste_3274"/>
<evidence type="ECO:0000313" key="3">
    <source>
        <dbReference type="Proteomes" id="UP000054926"/>
    </source>
</evidence>
<protein>
    <submittedName>
        <fullName evidence="2">Uncharacterized protein</fullName>
    </submittedName>
</protein>
<evidence type="ECO:0000256" key="1">
    <source>
        <dbReference type="SAM" id="MobiDB-lite"/>
    </source>
</evidence>
<keyword evidence="3" id="KW-1185">Reference proteome</keyword>
<dbReference type="EMBL" id="LNYY01000021">
    <property type="protein sequence ID" value="KTD67068.1"/>
    <property type="molecule type" value="Genomic_DNA"/>
</dbReference>
<dbReference type="AlphaFoldDB" id="A0A0W0ZCW1"/>
<reference evidence="2 3" key="1">
    <citation type="submission" date="2015-11" db="EMBL/GenBank/DDBJ databases">
        <title>Genomic analysis of 38 Legionella species identifies large and diverse effector repertoires.</title>
        <authorList>
            <person name="Burstein D."/>
            <person name="Amaro F."/>
            <person name="Zusman T."/>
            <person name="Lifshitz Z."/>
            <person name="Cohen O."/>
            <person name="Gilbert J.A."/>
            <person name="Pupko T."/>
            <person name="Shuman H.A."/>
            <person name="Segal G."/>
        </authorList>
    </citation>
    <scope>NUCLEOTIDE SEQUENCE [LARGE SCALE GENOMIC DNA]</scope>
    <source>
        <strain evidence="2 3">IMVS3376</strain>
    </source>
</reference>
<feature type="compositionally biased region" description="Basic and acidic residues" evidence="1">
    <location>
        <begin position="78"/>
        <end position="90"/>
    </location>
</feature>
<comment type="caution">
    <text evidence="2">The sequence shown here is derived from an EMBL/GenBank/DDBJ whole genome shotgun (WGS) entry which is preliminary data.</text>
</comment>
<dbReference type="OrthoDB" id="5653221at2"/>
<organism evidence="2 3">
    <name type="scientific">Legionella steelei</name>
    <dbReference type="NCBI Taxonomy" id="947033"/>
    <lineage>
        <taxon>Bacteria</taxon>
        <taxon>Pseudomonadati</taxon>
        <taxon>Pseudomonadota</taxon>
        <taxon>Gammaproteobacteria</taxon>
        <taxon>Legionellales</taxon>
        <taxon>Legionellaceae</taxon>
        <taxon>Legionella</taxon>
    </lineage>
</organism>